<dbReference type="EMBL" id="ML978135">
    <property type="protein sequence ID" value="KAF2094146.1"/>
    <property type="molecule type" value="Genomic_DNA"/>
</dbReference>
<feature type="domain" description="Zn(2)-C6 fungal-type" evidence="3">
    <location>
        <begin position="10"/>
        <end position="39"/>
    </location>
</feature>
<dbReference type="AlphaFoldDB" id="A0A9P4I329"/>
<dbReference type="PROSITE" id="PS50048">
    <property type="entry name" value="ZN2_CY6_FUNGAL_2"/>
    <property type="match status" value="1"/>
</dbReference>
<feature type="region of interest" description="Disordered" evidence="2">
    <location>
        <begin position="61"/>
        <end position="85"/>
    </location>
</feature>
<sequence length="577" mass="65683">MPYRGKRSGSCSVCRQRKIGCGRQRPSCIQCRKSGWTCTGYPDDVDVNFCDETEFVIRKVERQTRKNLQPPTPSPSRPSTPAPEFQLPQISDRGLAFFIHMNIFRPEADKPYMVVGGQGPYEFFPDLFREAKPDGLMVNCMIAVGLASLANAGNSPDWMKQAWRFYGKALGHLREATSDPAKAKADETLVATGMLWMFDMTSGSTVSFIKVDSPLAKMTSVHILALGRLISLRGPEQFRTSIGRRIYLNMRRLILYHPPTQLWSSSSSPTNDSSDTSHIESKIDPALSPPEQESPALLAKKRLPNPQRPMAYPTEVWASWAEPYITEEERPSNTLMTAVERIAKMRDRFKNENMSCPFQMMALLQPIDDMMDEFQRALTSYYGPTSHPLTPTRQQDMDSFYPEYDTYFDRWSASTWLYYHFERAQAHHDILDKVLELNPVHHQEIFIQCLNAIQRCTAAIVRAVPFFLGWNERRIRDVADDENSDRSGPLQQAHSMSGGHALIYQLYKAAQFRPTCNAQRVWIVKQVDKLAKLLGNCYGITMAAVLKDYNEKNIGDFMLDCDASPSDPVWDPEQESP</sequence>
<name>A0A9P4I329_9PEZI</name>
<dbReference type="InterPro" id="IPR053175">
    <property type="entry name" value="DHMBA_Reg_Transcription_Factor"/>
</dbReference>
<dbReference type="Pfam" id="PF00172">
    <property type="entry name" value="Zn_clus"/>
    <property type="match status" value="1"/>
</dbReference>
<organism evidence="4 5">
    <name type="scientific">Rhizodiscina lignyota</name>
    <dbReference type="NCBI Taxonomy" id="1504668"/>
    <lineage>
        <taxon>Eukaryota</taxon>
        <taxon>Fungi</taxon>
        <taxon>Dikarya</taxon>
        <taxon>Ascomycota</taxon>
        <taxon>Pezizomycotina</taxon>
        <taxon>Dothideomycetes</taxon>
        <taxon>Pleosporomycetidae</taxon>
        <taxon>Aulographales</taxon>
        <taxon>Rhizodiscinaceae</taxon>
        <taxon>Rhizodiscina</taxon>
    </lineage>
</organism>
<dbReference type="GO" id="GO:0008270">
    <property type="term" value="F:zinc ion binding"/>
    <property type="evidence" value="ECO:0007669"/>
    <property type="project" value="InterPro"/>
</dbReference>
<dbReference type="OrthoDB" id="2991872at2759"/>
<keyword evidence="5" id="KW-1185">Reference proteome</keyword>
<dbReference type="InterPro" id="IPR036864">
    <property type="entry name" value="Zn2-C6_fun-type_DNA-bd_sf"/>
</dbReference>
<comment type="caution">
    <text evidence="4">The sequence shown here is derived from an EMBL/GenBank/DDBJ whole genome shotgun (WGS) entry which is preliminary data.</text>
</comment>
<accession>A0A9P4I329</accession>
<evidence type="ECO:0000256" key="1">
    <source>
        <dbReference type="ARBA" id="ARBA00023242"/>
    </source>
</evidence>
<dbReference type="InterPro" id="IPR021858">
    <property type="entry name" value="Fun_TF"/>
</dbReference>
<dbReference type="PROSITE" id="PS00463">
    <property type="entry name" value="ZN2_CY6_FUNGAL_1"/>
    <property type="match status" value="1"/>
</dbReference>
<dbReference type="SUPFAM" id="SSF57701">
    <property type="entry name" value="Zn2/Cys6 DNA-binding domain"/>
    <property type="match status" value="1"/>
</dbReference>
<evidence type="ECO:0000256" key="2">
    <source>
        <dbReference type="SAM" id="MobiDB-lite"/>
    </source>
</evidence>
<dbReference type="InterPro" id="IPR001138">
    <property type="entry name" value="Zn2Cys6_DnaBD"/>
</dbReference>
<evidence type="ECO:0000313" key="4">
    <source>
        <dbReference type="EMBL" id="KAF2094146.1"/>
    </source>
</evidence>
<dbReference type="Pfam" id="PF11951">
    <property type="entry name" value="Fungal_trans_2"/>
    <property type="match status" value="1"/>
</dbReference>
<feature type="region of interest" description="Disordered" evidence="2">
    <location>
        <begin position="262"/>
        <end position="292"/>
    </location>
</feature>
<dbReference type="GO" id="GO:0000981">
    <property type="term" value="F:DNA-binding transcription factor activity, RNA polymerase II-specific"/>
    <property type="evidence" value="ECO:0007669"/>
    <property type="project" value="InterPro"/>
</dbReference>
<proteinExistence type="predicted"/>
<dbReference type="CDD" id="cd00067">
    <property type="entry name" value="GAL4"/>
    <property type="match status" value="1"/>
</dbReference>
<feature type="compositionally biased region" description="Pro residues" evidence="2">
    <location>
        <begin position="70"/>
        <end position="81"/>
    </location>
</feature>
<dbReference type="Proteomes" id="UP000799772">
    <property type="component" value="Unassembled WGS sequence"/>
</dbReference>
<reference evidence="4" key="1">
    <citation type="journal article" date="2020" name="Stud. Mycol.">
        <title>101 Dothideomycetes genomes: a test case for predicting lifestyles and emergence of pathogens.</title>
        <authorList>
            <person name="Haridas S."/>
            <person name="Albert R."/>
            <person name="Binder M."/>
            <person name="Bloem J."/>
            <person name="Labutti K."/>
            <person name="Salamov A."/>
            <person name="Andreopoulos B."/>
            <person name="Baker S."/>
            <person name="Barry K."/>
            <person name="Bills G."/>
            <person name="Bluhm B."/>
            <person name="Cannon C."/>
            <person name="Castanera R."/>
            <person name="Culley D."/>
            <person name="Daum C."/>
            <person name="Ezra D."/>
            <person name="Gonzalez J."/>
            <person name="Henrissat B."/>
            <person name="Kuo A."/>
            <person name="Liang C."/>
            <person name="Lipzen A."/>
            <person name="Lutzoni F."/>
            <person name="Magnuson J."/>
            <person name="Mondo S."/>
            <person name="Nolan M."/>
            <person name="Ohm R."/>
            <person name="Pangilinan J."/>
            <person name="Park H.-J."/>
            <person name="Ramirez L."/>
            <person name="Alfaro M."/>
            <person name="Sun H."/>
            <person name="Tritt A."/>
            <person name="Yoshinaga Y."/>
            <person name="Zwiers L.-H."/>
            <person name="Turgeon B."/>
            <person name="Goodwin S."/>
            <person name="Spatafora J."/>
            <person name="Crous P."/>
            <person name="Grigoriev I."/>
        </authorList>
    </citation>
    <scope>NUCLEOTIDE SEQUENCE</scope>
    <source>
        <strain evidence="4">CBS 133067</strain>
    </source>
</reference>
<dbReference type="Gene3D" id="4.10.240.10">
    <property type="entry name" value="Zn(2)-C6 fungal-type DNA-binding domain"/>
    <property type="match status" value="1"/>
</dbReference>
<gene>
    <name evidence="4" type="ORF">NA57DRAFT_80563</name>
</gene>
<feature type="compositionally biased region" description="Low complexity" evidence="2">
    <location>
        <begin position="264"/>
        <end position="274"/>
    </location>
</feature>
<protein>
    <recommendedName>
        <fullName evidence="3">Zn(2)-C6 fungal-type domain-containing protein</fullName>
    </recommendedName>
</protein>
<evidence type="ECO:0000259" key="3">
    <source>
        <dbReference type="PROSITE" id="PS50048"/>
    </source>
</evidence>
<dbReference type="SMART" id="SM00066">
    <property type="entry name" value="GAL4"/>
    <property type="match status" value="1"/>
</dbReference>
<keyword evidence="1" id="KW-0539">Nucleus</keyword>
<evidence type="ECO:0000313" key="5">
    <source>
        <dbReference type="Proteomes" id="UP000799772"/>
    </source>
</evidence>
<dbReference type="PANTHER" id="PTHR38791">
    <property type="entry name" value="ZN(II)2CYS6 TRANSCRIPTION FACTOR (EUROFUNG)-RELATED-RELATED"/>
    <property type="match status" value="1"/>
</dbReference>